<dbReference type="AlphaFoldDB" id="A0A939C6B9"/>
<dbReference type="PANTHER" id="PTHR35176">
    <property type="entry name" value="HEME OXYGENASE HI_0854-RELATED"/>
    <property type="match status" value="1"/>
</dbReference>
<dbReference type="InterPro" id="IPR011576">
    <property type="entry name" value="Pyridox_Oxase_N"/>
</dbReference>
<feature type="compositionally biased region" description="Basic residues" evidence="2">
    <location>
        <begin position="33"/>
        <end position="42"/>
    </location>
</feature>
<dbReference type="InterPro" id="IPR019920">
    <property type="entry name" value="F420-binding_dom_put"/>
</dbReference>
<dbReference type="GO" id="GO:0016627">
    <property type="term" value="F:oxidoreductase activity, acting on the CH-CH group of donors"/>
    <property type="evidence" value="ECO:0007669"/>
    <property type="project" value="TreeGrafter"/>
</dbReference>
<evidence type="ECO:0000313" key="4">
    <source>
        <dbReference type="EMBL" id="MBM9477047.1"/>
    </source>
</evidence>
<dbReference type="Proteomes" id="UP000663801">
    <property type="component" value="Unassembled WGS sequence"/>
</dbReference>
<evidence type="ECO:0000259" key="3">
    <source>
        <dbReference type="Pfam" id="PF01243"/>
    </source>
</evidence>
<reference evidence="4" key="1">
    <citation type="submission" date="2021-01" db="EMBL/GenBank/DDBJ databases">
        <title>KCTC 19127 draft genome.</title>
        <authorList>
            <person name="An D."/>
        </authorList>
    </citation>
    <scope>NUCLEOTIDE SEQUENCE</scope>
    <source>
        <strain evidence="4">KCTC 19127</strain>
    </source>
</reference>
<dbReference type="EMBL" id="JAERWL010000009">
    <property type="protein sequence ID" value="MBM9477047.1"/>
    <property type="molecule type" value="Genomic_DNA"/>
</dbReference>
<dbReference type="NCBIfam" id="TIGR03618">
    <property type="entry name" value="Rv1155_F420"/>
    <property type="match status" value="1"/>
</dbReference>
<dbReference type="InterPro" id="IPR052019">
    <property type="entry name" value="F420H2_bilvrd_red/Heme_oxyg"/>
</dbReference>
<keyword evidence="1" id="KW-0560">Oxidoreductase</keyword>
<accession>A0A939C6B9</accession>
<keyword evidence="5" id="KW-1185">Reference proteome</keyword>
<evidence type="ECO:0000256" key="1">
    <source>
        <dbReference type="ARBA" id="ARBA00023002"/>
    </source>
</evidence>
<feature type="region of interest" description="Disordered" evidence="2">
    <location>
        <begin position="1"/>
        <end position="47"/>
    </location>
</feature>
<dbReference type="InterPro" id="IPR012349">
    <property type="entry name" value="Split_barrel_FMN-bd"/>
</dbReference>
<organism evidence="4 5">
    <name type="scientific">Nakamurella flavida</name>
    <dbReference type="NCBI Taxonomy" id="363630"/>
    <lineage>
        <taxon>Bacteria</taxon>
        <taxon>Bacillati</taxon>
        <taxon>Actinomycetota</taxon>
        <taxon>Actinomycetes</taxon>
        <taxon>Nakamurellales</taxon>
        <taxon>Nakamurellaceae</taxon>
        <taxon>Nakamurella</taxon>
    </lineage>
</organism>
<comment type="caution">
    <text evidence="4">The sequence shown here is derived from an EMBL/GenBank/DDBJ whole genome shotgun (WGS) entry which is preliminary data.</text>
</comment>
<protein>
    <submittedName>
        <fullName evidence="4">TIGR03618 family F420-dependent PPOX class oxidoreductase</fullName>
    </submittedName>
</protein>
<gene>
    <name evidence="4" type="ORF">JL107_11360</name>
</gene>
<evidence type="ECO:0000313" key="5">
    <source>
        <dbReference type="Proteomes" id="UP000663801"/>
    </source>
</evidence>
<dbReference type="GO" id="GO:0005829">
    <property type="term" value="C:cytosol"/>
    <property type="evidence" value="ECO:0007669"/>
    <property type="project" value="TreeGrafter"/>
</dbReference>
<feature type="compositionally biased region" description="Pro residues" evidence="2">
    <location>
        <begin position="12"/>
        <end position="22"/>
    </location>
</feature>
<sequence>MPCWTNWSASRPPWPRCAPPPATADRSPAAAPRGRRCPRLRRSPVSFPPLDPPAAVVDFLVERHLATLTTLRADGSPHVVAVGFTYDPATGLARVITNDGSAKVRNAERPGTGGASPRAAVGQVDGRRWLSLEGPVRVSRDPAEIADAVERYSARYRVPRENPNRVALLIEVERLLGHA</sequence>
<dbReference type="PANTHER" id="PTHR35176:SF1">
    <property type="entry name" value="F420H(2)-DEPENDENT BILIVERDIN REDUCTASE"/>
    <property type="match status" value="1"/>
</dbReference>
<feature type="domain" description="Pyridoxamine 5'-phosphate oxidase N-terminal" evidence="3">
    <location>
        <begin position="54"/>
        <end position="176"/>
    </location>
</feature>
<evidence type="ECO:0000256" key="2">
    <source>
        <dbReference type="SAM" id="MobiDB-lite"/>
    </source>
</evidence>
<feature type="compositionally biased region" description="Low complexity" evidence="2">
    <location>
        <begin position="23"/>
        <end position="32"/>
    </location>
</feature>
<proteinExistence type="predicted"/>
<name>A0A939C6B9_9ACTN</name>
<dbReference type="Gene3D" id="2.30.110.10">
    <property type="entry name" value="Electron Transport, Fmn-binding Protein, Chain A"/>
    <property type="match status" value="1"/>
</dbReference>
<dbReference type="GO" id="GO:0070967">
    <property type="term" value="F:coenzyme F420 binding"/>
    <property type="evidence" value="ECO:0007669"/>
    <property type="project" value="TreeGrafter"/>
</dbReference>
<dbReference type="Pfam" id="PF01243">
    <property type="entry name" value="PNPOx_N"/>
    <property type="match status" value="1"/>
</dbReference>
<dbReference type="SUPFAM" id="SSF50475">
    <property type="entry name" value="FMN-binding split barrel"/>
    <property type="match status" value="1"/>
</dbReference>